<dbReference type="PANTHER" id="PTHR30419">
    <property type="entry name" value="HTH-TYPE TRANSCRIPTIONAL REGULATOR YBHD"/>
    <property type="match status" value="1"/>
</dbReference>
<dbReference type="InterPro" id="IPR000847">
    <property type="entry name" value="LysR_HTH_N"/>
</dbReference>
<dbReference type="EMBL" id="QJRG01000042">
    <property type="protein sequence ID" value="RWU22877.1"/>
    <property type="molecule type" value="Genomic_DNA"/>
</dbReference>
<accession>A0A443ZTB2</accession>
<dbReference type="Pfam" id="PF03466">
    <property type="entry name" value="LysR_substrate"/>
    <property type="match status" value="1"/>
</dbReference>
<comment type="similarity">
    <text evidence="1">Belongs to the LysR transcriptional regulatory family.</text>
</comment>
<dbReference type="SUPFAM" id="SSF46785">
    <property type="entry name" value="Winged helix' DNA-binding domain"/>
    <property type="match status" value="1"/>
</dbReference>
<protein>
    <recommendedName>
        <fullName evidence="5">HTH lysR-type domain-containing protein</fullName>
    </recommendedName>
</protein>
<dbReference type="Gene3D" id="1.10.10.10">
    <property type="entry name" value="Winged helix-like DNA-binding domain superfamily/Winged helix DNA-binding domain"/>
    <property type="match status" value="1"/>
</dbReference>
<name>A0A443ZTB2_9PSED</name>
<evidence type="ECO:0000256" key="1">
    <source>
        <dbReference type="ARBA" id="ARBA00009437"/>
    </source>
</evidence>
<dbReference type="InterPro" id="IPR050950">
    <property type="entry name" value="HTH-type_LysR_regulators"/>
</dbReference>
<proteinExistence type="inferred from homology"/>
<dbReference type="GO" id="GO:0003677">
    <property type="term" value="F:DNA binding"/>
    <property type="evidence" value="ECO:0007669"/>
    <property type="project" value="UniProtKB-KW"/>
</dbReference>
<keyword evidence="4" id="KW-0804">Transcription</keyword>
<keyword evidence="3" id="KW-0238">DNA-binding</keyword>
<dbReference type="GO" id="GO:0003700">
    <property type="term" value="F:DNA-binding transcription factor activity"/>
    <property type="evidence" value="ECO:0007669"/>
    <property type="project" value="InterPro"/>
</dbReference>
<dbReference type="PANTHER" id="PTHR30419:SF30">
    <property type="entry name" value="LYSR FAMILY TRANSCRIPTIONAL REGULATOR"/>
    <property type="match status" value="1"/>
</dbReference>
<dbReference type="GO" id="GO:0005829">
    <property type="term" value="C:cytosol"/>
    <property type="evidence" value="ECO:0007669"/>
    <property type="project" value="TreeGrafter"/>
</dbReference>
<keyword evidence="2" id="KW-0805">Transcription regulation</keyword>
<evidence type="ECO:0000313" key="6">
    <source>
        <dbReference type="EMBL" id="RWU22877.1"/>
    </source>
</evidence>
<evidence type="ECO:0000256" key="4">
    <source>
        <dbReference type="ARBA" id="ARBA00023163"/>
    </source>
</evidence>
<dbReference type="PROSITE" id="PS50931">
    <property type="entry name" value="HTH_LYSR"/>
    <property type="match status" value="1"/>
</dbReference>
<evidence type="ECO:0000313" key="7">
    <source>
        <dbReference type="Proteomes" id="UP000288983"/>
    </source>
</evidence>
<dbReference type="Proteomes" id="UP000288983">
    <property type="component" value="Unassembled WGS sequence"/>
</dbReference>
<dbReference type="RefSeq" id="WP_128323544.1">
    <property type="nucleotide sequence ID" value="NZ_QJRG01000042.1"/>
</dbReference>
<sequence length="307" mass="33404">MKNSQLRVFVAIAEHGTIRAAARSLALSQTAVTKSLRELELDLQTPLMSRSPQGVRLNEAGLELLRRAKLILAEVGDARAAIQSLSGQGVARVHAAVTPAFSLLCLPDALQRFHNRYPDARLTIRDAFVSEMLPMLRDGTIDVAITSLLPEVLGADLSFEPLGEVAVAICARAGTFSRDAYRLVDLTESVWLLDHSHGGTSERVRRWFTEHDVPLPRQMIECPSSMASLVLTTQGKAIAPVPQAILSLPWLAPLLCEIPLEEPLPTLPIGFVKRKGYVLDAPVSWFVESARLAIAAMPGLNIGRRSG</sequence>
<dbReference type="InterPro" id="IPR005119">
    <property type="entry name" value="LysR_subst-bd"/>
</dbReference>
<evidence type="ECO:0000256" key="3">
    <source>
        <dbReference type="ARBA" id="ARBA00023125"/>
    </source>
</evidence>
<dbReference type="Pfam" id="PF00126">
    <property type="entry name" value="HTH_1"/>
    <property type="match status" value="1"/>
</dbReference>
<organism evidence="6 7">
    <name type="scientific">Pseudomonas alkylphenolica</name>
    <dbReference type="NCBI Taxonomy" id="237609"/>
    <lineage>
        <taxon>Bacteria</taxon>
        <taxon>Pseudomonadati</taxon>
        <taxon>Pseudomonadota</taxon>
        <taxon>Gammaproteobacteria</taxon>
        <taxon>Pseudomonadales</taxon>
        <taxon>Pseudomonadaceae</taxon>
        <taxon>Pseudomonas</taxon>
    </lineage>
</organism>
<gene>
    <name evidence="6" type="ORF">DM813_11790</name>
</gene>
<dbReference type="OrthoDB" id="9815174at2"/>
<dbReference type="Gene3D" id="3.40.190.290">
    <property type="match status" value="1"/>
</dbReference>
<dbReference type="InterPro" id="IPR036390">
    <property type="entry name" value="WH_DNA-bd_sf"/>
</dbReference>
<feature type="domain" description="HTH lysR-type" evidence="5">
    <location>
        <begin position="1"/>
        <end position="58"/>
    </location>
</feature>
<dbReference type="AlphaFoldDB" id="A0A443ZTB2"/>
<dbReference type="InterPro" id="IPR036388">
    <property type="entry name" value="WH-like_DNA-bd_sf"/>
</dbReference>
<evidence type="ECO:0000256" key="2">
    <source>
        <dbReference type="ARBA" id="ARBA00023015"/>
    </source>
</evidence>
<evidence type="ECO:0000259" key="5">
    <source>
        <dbReference type="PROSITE" id="PS50931"/>
    </source>
</evidence>
<reference evidence="6 7" key="1">
    <citation type="submission" date="2018-06" db="EMBL/GenBank/DDBJ databases">
        <title>Bacteria isolated from soil of Wuhan.</title>
        <authorList>
            <person name="Wei X."/>
            <person name="Chunhua H."/>
        </authorList>
    </citation>
    <scope>NUCLEOTIDE SEQUENCE [LARGE SCALE GENOMIC DNA]</scope>
    <source>
        <strain evidence="7">xwS2</strain>
    </source>
</reference>
<comment type="caution">
    <text evidence="6">The sequence shown here is derived from an EMBL/GenBank/DDBJ whole genome shotgun (WGS) entry which is preliminary data.</text>
</comment>
<dbReference type="SUPFAM" id="SSF53850">
    <property type="entry name" value="Periplasmic binding protein-like II"/>
    <property type="match status" value="1"/>
</dbReference>